<comment type="subcellular location">
    <subcellularLocation>
        <location evidence="2">Cell membrane</location>
    </subcellularLocation>
    <subcellularLocation>
        <location evidence="1">Membrane</location>
        <topology evidence="1">Multi-pass membrane protein</topology>
    </subcellularLocation>
</comment>
<evidence type="ECO:0000313" key="13">
    <source>
        <dbReference type="EMBL" id="RBP00321.1"/>
    </source>
</evidence>
<dbReference type="SUPFAM" id="SSF58104">
    <property type="entry name" value="Methyl-accepting chemotaxis protein (MCP) signaling domain"/>
    <property type="match status" value="1"/>
</dbReference>
<dbReference type="PANTHER" id="PTHR32089">
    <property type="entry name" value="METHYL-ACCEPTING CHEMOTAXIS PROTEIN MCPB"/>
    <property type="match status" value="1"/>
</dbReference>
<evidence type="ECO:0000256" key="2">
    <source>
        <dbReference type="ARBA" id="ARBA00004236"/>
    </source>
</evidence>
<feature type="domain" description="HAMP" evidence="12">
    <location>
        <begin position="194"/>
        <end position="247"/>
    </location>
</feature>
<dbReference type="InterPro" id="IPR029095">
    <property type="entry name" value="NarX-like_N"/>
</dbReference>
<evidence type="ECO:0000256" key="8">
    <source>
        <dbReference type="ARBA" id="ARBA00029447"/>
    </source>
</evidence>
<dbReference type="GO" id="GO:0005886">
    <property type="term" value="C:plasma membrane"/>
    <property type="evidence" value="ECO:0007669"/>
    <property type="project" value="UniProtKB-SubCell"/>
</dbReference>
<evidence type="ECO:0000259" key="12">
    <source>
        <dbReference type="PROSITE" id="PS50885"/>
    </source>
</evidence>
<protein>
    <submittedName>
        <fullName evidence="13">Methyl-accepting chemotaxis protein</fullName>
    </submittedName>
</protein>
<evidence type="ECO:0000256" key="3">
    <source>
        <dbReference type="ARBA" id="ARBA00022475"/>
    </source>
</evidence>
<organism evidence="13 14">
    <name type="scientific">Paraliobacillus ryukyuensis</name>
    <dbReference type="NCBI Taxonomy" id="200904"/>
    <lineage>
        <taxon>Bacteria</taxon>
        <taxon>Bacillati</taxon>
        <taxon>Bacillota</taxon>
        <taxon>Bacilli</taxon>
        <taxon>Bacillales</taxon>
        <taxon>Bacillaceae</taxon>
        <taxon>Paraliobacillus</taxon>
    </lineage>
</organism>
<dbReference type="InterPro" id="IPR004089">
    <property type="entry name" value="MCPsignal_dom"/>
</dbReference>
<feature type="transmembrane region" description="Helical" evidence="10">
    <location>
        <begin position="174"/>
        <end position="196"/>
    </location>
</feature>
<keyword evidence="3" id="KW-1003">Cell membrane</keyword>
<evidence type="ECO:0000256" key="6">
    <source>
        <dbReference type="ARBA" id="ARBA00023136"/>
    </source>
</evidence>
<dbReference type="STRING" id="200904.GCA_900168775_00354"/>
<dbReference type="CDD" id="cd06225">
    <property type="entry name" value="HAMP"/>
    <property type="match status" value="1"/>
</dbReference>
<dbReference type="OrthoDB" id="107771at2"/>
<dbReference type="GO" id="GO:0007165">
    <property type="term" value="P:signal transduction"/>
    <property type="evidence" value="ECO:0007669"/>
    <property type="project" value="UniProtKB-KW"/>
</dbReference>
<gene>
    <name evidence="13" type="ORF">DES48_10282</name>
</gene>
<keyword evidence="4 10" id="KW-0812">Transmembrane</keyword>
<dbReference type="PANTHER" id="PTHR32089:SF112">
    <property type="entry name" value="LYSOZYME-LIKE PROTEIN-RELATED"/>
    <property type="match status" value="1"/>
</dbReference>
<dbReference type="Pfam" id="PF00672">
    <property type="entry name" value="HAMP"/>
    <property type="match status" value="1"/>
</dbReference>
<evidence type="ECO:0000256" key="1">
    <source>
        <dbReference type="ARBA" id="ARBA00004141"/>
    </source>
</evidence>
<dbReference type="GO" id="GO:0004888">
    <property type="term" value="F:transmembrane signaling receptor activity"/>
    <property type="evidence" value="ECO:0007669"/>
    <property type="project" value="InterPro"/>
</dbReference>
<proteinExistence type="inferred from homology"/>
<keyword evidence="7 9" id="KW-0807">Transducer</keyword>
<name>A0A366ED43_9BACI</name>
<dbReference type="RefSeq" id="WP_113866981.1">
    <property type="nucleotide sequence ID" value="NZ_BAABQN010000002.1"/>
</dbReference>
<dbReference type="InterPro" id="IPR003660">
    <property type="entry name" value="HAMP_dom"/>
</dbReference>
<dbReference type="InterPro" id="IPR004090">
    <property type="entry name" value="Chemotax_Me-accpt_rcpt"/>
</dbReference>
<dbReference type="AlphaFoldDB" id="A0A366ED43"/>
<dbReference type="Pfam" id="PF00015">
    <property type="entry name" value="MCPsignal"/>
    <property type="match status" value="1"/>
</dbReference>
<dbReference type="PRINTS" id="PR00260">
    <property type="entry name" value="CHEMTRNSDUCR"/>
</dbReference>
<evidence type="ECO:0000256" key="9">
    <source>
        <dbReference type="PROSITE-ProRule" id="PRU00284"/>
    </source>
</evidence>
<feature type="transmembrane region" description="Helical" evidence="10">
    <location>
        <begin position="7"/>
        <end position="30"/>
    </location>
</feature>
<evidence type="ECO:0000256" key="4">
    <source>
        <dbReference type="ARBA" id="ARBA00022692"/>
    </source>
</evidence>
<keyword evidence="14" id="KW-1185">Reference proteome</keyword>
<feature type="domain" description="Methyl-accepting transducer" evidence="11">
    <location>
        <begin position="266"/>
        <end position="523"/>
    </location>
</feature>
<evidence type="ECO:0000256" key="7">
    <source>
        <dbReference type="ARBA" id="ARBA00023224"/>
    </source>
</evidence>
<evidence type="ECO:0000313" key="14">
    <source>
        <dbReference type="Proteomes" id="UP000252254"/>
    </source>
</evidence>
<accession>A0A366ED43</accession>
<dbReference type="CDD" id="cd11386">
    <property type="entry name" value="MCP_signal"/>
    <property type="match status" value="1"/>
</dbReference>
<evidence type="ECO:0000259" key="11">
    <source>
        <dbReference type="PROSITE" id="PS50111"/>
    </source>
</evidence>
<comment type="caution">
    <text evidence="13">The sequence shown here is derived from an EMBL/GenBank/DDBJ whole genome shotgun (WGS) entry which is preliminary data.</text>
</comment>
<dbReference type="Gene3D" id="1.10.287.950">
    <property type="entry name" value="Methyl-accepting chemotaxis protein"/>
    <property type="match status" value="1"/>
</dbReference>
<dbReference type="SMART" id="SM00283">
    <property type="entry name" value="MA"/>
    <property type="match status" value="1"/>
</dbReference>
<dbReference type="SMART" id="SM00304">
    <property type="entry name" value="HAMP"/>
    <property type="match status" value="1"/>
</dbReference>
<dbReference type="PROSITE" id="PS50885">
    <property type="entry name" value="HAMP"/>
    <property type="match status" value="1"/>
</dbReference>
<evidence type="ECO:0000256" key="10">
    <source>
        <dbReference type="SAM" id="Phobius"/>
    </source>
</evidence>
<reference evidence="13 14" key="1">
    <citation type="submission" date="2018-06" db="EMBL/GenBank/DDBJ databases">
        <title>Genomic Encyclopedia of Type Strains, Phase IV (KMG-IV): sequencing the most valuable type-strain genomes for metagenomic binning, comparative biology and taxonomic classification.</title>
        <authorList>
            <person name="Goeker M."/>
        </authorList>
    </citation>
    <scope>NUCLEOTIDE SEQUENCE [LARGE SCALE GENOMIC DNA]</scope>
    <source>
        <strain evidence="13 14">DSM 15140</strain>
    </source>
</reference>
<evidence type="ECO:0000256" key="5">
    <source>
        <dbReference type="ARBA" id="ARBA00022989"/>
    </source>
</evidence>
<keyword evidence="6 10" id="KW-0472">Membrane</keyword>
<dbReference type="GO" id="GO:0006935">
    <property type="term" value="P:chemotaxis"/>
    <property type="evidence" value="ECO:0007669"/>
    <property type="project" value="InterPro"/>
</dbReference>
<dbReference type="Pfam" id="PF13675">
    <property type="entry name" value="PilJ"/>
    <property type="match status" value="1"/>
</dbReference>
<dbReference type="Proteomes" id="UP000252254">
    <property type="component" value="Unassembled WGS sequence"/>
</dbReference>
<keyword evidence="5 10" id="KW-1133">Transmembrane helix</keyword>
<dbReference type="EMBL" id="QNRI01000002">
    <property type="protein sequence ID" value="RBP00321.1"/>
    <property type="molecule type" value="Genomic_DNA"/>
</dbReference>
<sequence>MKKILSLGIGVKLATFFGILVVVSSVSFFFTNMFLTEQETDATIINVAGKQRMLIQKMSKEALIVSDGNGSADDLVETINMFDEAIEGLMGGSKSLGLPKMPSEEVANQLQSVELLWQPFKENLQMIANDNGNVDQAVAYILDNNMNLVSEMNRAVSMYETFANKKVGNLKLQLLISNIIIIAISVMGLFLFNYLITKPLKHMVYVAGKISAGDLQGNELQVKYNDEIGKLIQAMQAMQKNLKTVITNVGEAAKKVSSNSDSLTESMNEIKVGSEQISTSMQELSSGTDAQANSAMELTETIDSYTTKVQSANDSGQAVLRLSAEVQSKTAEGRRLMNSSINQMETIDSIVQDAVQKVKGLDEQSKQITKLINVIKGIADQTNLLSLNAAIEAARAGEHGKGFAVVANEVRVLAEQVASSVEEITGIVTGIQQESNNVAVTLETGYQQVNEGTKQINTTGQTFEEIGESMSNMVNRIENISADLQDISKNGNGMRKSVEDISSVAEESAAGVEETAASAQQTASSMEEIAASSKELSQLAEQLTQQIRQFKV</sequence>
<comment type="similarity">
    <text evidence="8">Belongs to the methyl-accepting chemotaxis (MCP) protein family.</text>
</comment>
<dbReference type="PROSITE" id="PS50111">
    <property type="entry name" value="CHEMOTAXIS_TRANSDUC_2"/>
    <property type="match status" value="1"/>
</dbReference>